<evidence type="ECO:0000313" key="1">
    <source>
        <dbReference type="EMBL" id="MBX31275.1"/>
    </source>
</evidence>
<accession>A0A2P2MM34</accession>
<name>A0A2P2MM34_RHIMU</name>
<organism evidence="1">
    <name type="scientific">Rhizophora mucronata</name>
    <name type="common">Asiatic mangrove</name>
    <dbReference type="NCBI Taxonomy" id="61149"/>
    <lineage>
        <taxon>Eukaryota</taxon>
        <taxon>Viridiplantae</taxon>
        <taxon>Streptophyta</taxon>
        <taxon>Embryophyta</taxon>
        <taxon>Tracheophyta</taxon>
        <taxon>Spermatophyta</taxon>
        <taxon>Magnoliopsida</taxon>
        <taxon>eudicotyledons</taxon>
        <taxon>Gunneridae</taxon>
        <taxon>Pentapetalae</taxon>
        <taxon>rosids</taxon>
        <taxon>fabids</taxon>
        <taxon>Malpighiales</taxon>
        <taxon>Rhizophoraceae</taxon>
        <taxon>Rhizophora</taxon>
    </lineage>
</organism>
<dbReference type="AlphaFoldDB" id="A0A2P2MM34"/>
<protein>
    <submittedName>
        <fullName evidence="1">Alpha-mannosidase</fullName>
    </submittedName>
</protein>
<reference evidence="1" key="1">
    <citation type="submission" date="2018-02" db="EMBL/GenBank/DDBJ databases">
        <title>Rhizophora mucronata_Transcriptome.</title>
        <authorList>
            <person name="Meera S.P."/>
            <person name="Sreeshan A."/>
            <person name="Augustine A."/>
        </authorList>
    </citation>
    <scope>NUCLEOTIDE SEQUENCE</scope>
    <source>
        <tissue evidence="1">Leaf</tissue>
    </source>
</reference>
<sequence>MSHKFPMQIFTGIFPRHYDPPDGFTFEINDVSPPIQVSILKLTECFWVPYMVLPFTWHFCSQG</sequence>
<proteinExistence type="predicted"/>
<dbReference type="EMBL" id="GGEC01050791">
    <property type="protein sequence ID" value="MBX31275.1"/>
    <property type="molecule type" value="Transcribed_RNA"/>
</dbReference>